<name>A0ABP0QNN7_9DINO</name>
<evidence type="ECO:0008006" key="3">
    <source>
        <dbReference type="Google" id="ProtNLM"/>
    </source>
</evidence>
<sequence length="346" mass="37837">MVELALHEPDEALTTWALPGEALCCRASQVQGMRPQHQAVTDVLQERTAMIMGMNPKTLRARRKWQMFMWPQKRHWALVLLPFGEPFTARLVDDFVHNAEHCFSAEVPSSRLFLVYEMLLEERDPFIMLSVKPDFKTGRKNVWSLGFTRRMNLLDLQAHALEVAGRYRCYSFIGANCQHFAADLATSLGASRVCPDDETVALAATDTALPVGVVGACVAATAAGAANAPALSWLPALNTVAASASAVGLCGCAALIGVAGLYTVLRDQSRCVCPVVVGGSSARRMLARPASSCLLLSYRHKLASKSMPCLHRHDENSDSEDDEEDVGDGRFYSEDWLASTLVRINP</sequence>
<proteinExistence type="predicted"/>
<comment type="caution">
    <text evidence="1">The sequence shown here is derived from an EMBL/GenBank/DDBJ whole genome shotgun (WGS) entry which is preliminary data.</text>
</comment>
<evidence type="ECO:0000313" key="2">
    <source>
        <dbReference type="Proteomes" id="UP001642464"/>
    </source>
</evidence>
<keyword evidence="2" id="KW-1185">Reference proteome</keyword>
<reference evidence="1 2" key="1">
    <citation type="submission" date="2024-02" db="EMBL/GenBank/DDBJ databases">
        <authorList>
            <person name="Chen Y."/>
            <person name="Shah S."/>
            <person name="Dougan E. K."/>
            <person name="Thang M."/>
            <person name="Chan C."/>
        </authorList>
    </citation>
    <scope>NUCLEOTIDE SEQUENCE [LARGE SCALE GENOMIC DNA]</scope>
</reference>
<accession>A0ABP0QNN7</accession>
<dbReference type="EMBL" id="CAXAMM010039818">
    <property type="protein sequence ID" value="CAK9089243.1"/>
    <property type="molecule type" value="Genomic_DNA"/>
</dbReference>
<protein>
    <recommendedName>
        <fullName evidence="3">PPPDE domain-containing protein</fullName>
    </recommendedName>
</protein>
<dbReference type="Proteomes" id="UP001642464">
    <property type="component" value="Unassembled WGS sequence"/>
</dbReference>
<gene>
    <name evidence="1" type="ORF">SCF082_LOCUS42118</name>
</gene>
<evidence type="ECO:0000313" key="1">
    <source>
        <dbReference type="EMBL" id="CAK9089243.1"/>
    </source>
</evidence>
<organism evidence="1 2">
    <name type="scientific">Durusdinium trenchii</name>
    <dbReference type="NCBI Taxonomy" id="1381693"/>
    <lineage>
        <taxon>Eukaryota</taxon>
        <taxon>Sar</taxon>
        <taxon>Alveolata</taxon>
        <taxon>Dinophyceae</taxon>
        <taxon>Suessiales</taxon>
        <taxon>Symbiodiniaceae</taxon>
        <taxon>Durusdinium</taxon>
    </lineage>
</organism>